<dbReference type="EMBL" id="AJTX02000010">
    <property type="protein sequence ID" value="KKI98231.1"/>
    <property type="molecule type" value="Genomic_DNA"/>
</dbReference>
<evidence type="ECO:0000259" key="1">
    <source>
        <dbReference type="Pfam" id="PF13472"/>
    </source>
</evidence>
<comment type="caution">
    <text evidence="2">The sequence shown here is derived from an EMBL/GenBank/DDBJ whole genome shotgun (WGS) entry which is preliminary data.</text>
</comment>
<gene>
    <name evidence="2" type="ORF">PROH_21415</name>
</gene>
<dbReference type="InterPro" id="IPR013830">
    <property type="entry name" value="SGNH_hydro"/>
</dbReference>
<dbReference type="RefSeq" id="WP_017713369.1">
    <property type="nucleotide sequence ID" value="NZ_KB235939.1"/>
</dbReference>
<dbReference type="InterPro" id="IPR036514">
    <property type="entry name" value="SGNH_hydro_sf"/>
</dbReference>
<feature type="domain" description="SGNH hydrolase-type esterase" evidence="1">
    <location>
        <begin position="83"/>
        <end position="299"/>
    </location>
</feature>
<dbReference type="SUPFAM" id="SSF52266">
    <property type="entry name" value="SGNH hydrolase"/>
    <property type="match status" value="1"/>
</dbReference>
<dbReference type="Proteomes" id="UP000034681">
    <property type="component" value="Unassembled WGS sequence"/>
</dbReference>
<name>A0A0M2PV36_PROHO</name>
<reference evidence="2" key="1">
    <citation type="submission" date="2012-04" db="EMBL/GenBank/DDBJ databases">
        <authorList>
            <person name="Borisov I.G."/>
            <person name="Ivanikova N.V."/>
            <person name="Pinevich A.V."/>
        </authorList>
    </citation>
    <scope>NUCLEOTIDE SEQUENCE</scope>
    <source>
        <strain evidence="2">CALU 1027</strain>
    </source>
</reference>
<accession>A0A0M2PV36</accession>
<dbReference type="STRING" id="317619.GCA_000332315_03128"/>
<proteinExistence type="predicted"/>
<keyword evidence="3" id="KW-1185">Reference proteome</keyword>
<evidence type="ECO:0000313" key="3">
    <source>
        <dbReference type="Proteomes" id="UP000034681"/>
    </source>
</evidence>
<dbReference type="Pfam" id="PF13472">
    <property type="entry name" value="Lipase_GDSL_2"/>
    <property type="match status" value="1"/>
</dbReference>
<evidence type="ECO:0000313" key="2">
    <source>
        <dbReference type="EMBL" id="KKI98231.1"/>
    </source>
</evidence>
<dbReference type="AlphaFoldDB" id="A0A0M2PV36"/>
<dbReference type="OrthoDB" id="481127at2"/>
<dbReference type="eggNOG" id="COG2755">
    <property type="taxonomic scope" value="Bacteria"/>
</dbReference>
<sequence>MIKIGLLILGGILGLGLGLELLLRLGLGLGNPPLYVADETMGYRLAPHQRLRRFGNRIDINGYSLRNGPIAPQPDPGTLRLLLLGDSIVNGGWWTDQAQILSARLAQDLATHLPQPPEVLNASANSWGPRNQLAYVQRFGLLGAQGLVWVLNTDDLFGGEPSSLGVGRDRNYPDRRPPAALWELYRRYLRPLPLDPLLRDRPPETGDVVGKNLAALTQLHHMTQTAGIPLVLALTPLRRELAQESGSRPYELEARQRLTQWVDSSGVPFVDLLPRFNGEPDPLTLYRDHIHLSPQGDRLLSQTLAHQVALILP</sequence>
<organism evidence="2 3">
    <name type="scientific">Prochlorothrix hollandica PCC 9006 = CALU 1027</name>
    <dbReference type="NCBI Taxonomy" id="317619"/>
    <lineage>
        <taxon>Bacteria</taxon>
        <taxon>Bacillati</taxon>
        <taxon>Cyanobacteriota</taxon>
        <taxon>Cyanophyceae</taxon>
        <taxon>Prochlorotrichales</taxon>
        <taxon>Prochlorotrichaceae</taxon>
        <taxon>Prochlorothrix</taxon>
    </lineage>
</organism>
<dbReference type="Gene3D" id="3.40.50.1110">
    <property type="entry name" value="SGNH hydrolase"/>
    <property type="match status" value="1"/>
</dbReference>
<protein>
    <submittedName>
        <fullName evidence="2">Lipolytic protein G-D-S-L family</fullName>
    </submittedName>
</protein>